<dbReference type="Pfam" id="PF07508">
    <property type="entry name" value="Recombinase"/>
    <property type="match status" value="1"/>
</dbReference>
<dbReference type="PROSITE" id="PS51737">
    <property type="entry name" value="RECOMBINASE_DNA_BIND"/>
    <property type="match status" value="1"/>
</dbReference>
<dbReference type="InterPro" id="IPR050639">
    <property type="entry name" value="SSR_resolvase"/>
</dbReference>
<protein>
    <submittedName>
        <fullName evidence="3">Recombinase family protein</fullName>
    </submittedName>
</protein>
<dbReference type="Pfam" id="PF00239">
    <property type="entry name" value="Resolvase"/>
    <property type="match status" value="1"/>
</dbReference>
<dbReference type="InterPro" id="IPR006119">
    <property type="entry name" value="Resolv_N"/>
</dbReference>
<dbReference type="Pfam" id="PF13408">
    <property type="entry name" value="Zn_ribbon_recom"/>
    <property type="match status" value="1"/>
</dbReference>
<dbReference type="PANTHER" id="PTHR30461:SF26">
    <property type="entry name" value="RESOLVASE HOMOLOG YNEB"/>
    <property type="match status" value="1"/>
</dbReference>
<organism evidence="3 4">
    <name type="scientific">Candidatus Synechococcus calcipolaris G9</name>
    <dbReference type="NCBI Taxonomy" id="1497997"/>
    <lineage>
        <taxon>Bacteria</taxon>
        <taxon>Bacillati</taxon>
        <taxon>Cyanobacteriota</taxon>
        <taxon>Cyanophyceae</taxon>
        <taxon>Synechococcales</taxon>
        <taxon>Synechococcaceae</taxon>
        <taxon>Synechococcus</taxon>
    </lineage>
</organism>
<dbReference type="Gene3D" id="3.90.1750.20">
    <property type="entry name" value="Putative Large Serine Recombinase, Chain B, Domain 2"/>
    <property type="match status" value="1"/>
</dbReference>
<reference evidence="3" key="1">
    <citation type="journal article" date="2022" name="Genome Biol. Evol.">
        <title>A New Gene Family Diagnostic for Intracellular Biomineralization of Amorphous Ca Carbonates by Cyanobacteria.</title>
        <authorList>
            <person name="Benzerara K."/>
            <person name="Duprat E."/>
            <person name="Bitard-Feildel T."/>
            <person name="Caumes G."/>
            <person name="Cassier-Chauvat C."/>
            <person name="Chauvat F."/>
            <person name="Dezi M."/>
            <person name="Diop S.I."/>
            <person name="Gaschignard G."/>
            <person name="Gorgen S."/>
            <person name="Gugger M."/>
            <person name="Lopez-Garcia P."/>
            <person name="Millet M."/>
            <person name="Skouri-Panet F."/>
            <person name="Moreira D."/>
            <person name="Callebaut I."/>
        </authorList>
    </citation>
    <scope>NUCLEOTIDE SEQUENCE</scope>
    <source>
        <strain evidence="3">G9</strain>
    </source>
</reference>
<dbReference type="Proteomes" id="UP001154265">
    <property type="component" value="Unassembled WGS sequence"/>
</dbReference>
<comment type="similarity">
    <text evidence="1">Belongs to the site-specific recombinase resolvase family.</text>
</comment>
<dbReference type="InterPro" id="IPR025827">
    <property type="entry name" value="Zn_ribbon_recom_dom"/>
</dbReference>
<evidence type="ECO:0000256" key="1">
    <source>
        <dbReference type="ARBA" id="ARBA00009913"/>
    </source>
</evidence>
<reference evidence="3" key="2">
    <citation type="submission" date="2022-01" db="EMBL/GenBank/DDBJ databases">
        <authorList>
            <person name="Zivanovic Y."/>
            <person name="Moreira D."/>
            <person name="Lopez-Garcia P."/>
        </authorList>
    </citation>
    <scope>NUCLEOTIDE SEQUENCE</scope>
    <source>
        <strain evidence="3">G9</strain>
    </source>
</reference>
<comment type="caution">
    <text evidence="3">The sequence shown here is derived from an EMBL/GenBank/DDBJ whole genome shotgun (WGS) entry which is preliminary data.</text>
</comment>
<evidence type="ECO:0000259" key="2">
    <source>
        <dbReference type="PROSITE" id="PS51737"/>
    </source>
</evidence>
<gene>
    <name evidence="3" type="ORF">L3556_08405</name>
</gene>
<evidence type="ECO:0000313" key="3">
    <source>
        <dbReference type="EMBL" id="MDG2990947.1"/>
    </source>
</evidence>
<proteinExistence type="inferred from homology"/>
<name>A0ABT6EZE1_9SYNE</name>
<sequence>MGAVIAYRYFDTRWETLPEDSEVWGQEVDRVYIDVEPQRPHLCSLLQNLMPGQVSYFLLCRLDELADSISEIGDRLGQLEALGIQVMAIAQPYRTGITSGPKAFAHLLETLEQQQRSRQIRQGHGRSRLKFLPPPGRVPYGYRRGKERYVIDRQAAIIVKDFFDHFLLYGSLRSAVRFLDQAHQKKISVTTGQRWLTHPVYRGDLCYKNNEIIRDTHAPILSREEAAQVDRLLRRNRSLPRRSASAPHALAGLIYCGACGSSFQRSRVTAYRKQQEYIYLRPRQCPHSPKCPSLAYDRILEQTIHQICQELPPAMAGLKTTGLEARRGQLEDTIGQLNDRIAQLETLVQDGILDGETARLRRYKLRSELATLQDQQSQLPPDNLRQIVDNIGVPQFWYALSAPEQRFYFREFIKAIEVHYGEVKSWRITLCFMF</sequence>
<dbReference type="InterPro" id="IPR038109">
    <property type="entry name" value="DNA_bind_recomb_sf"/>
</dbReference>
<accession>A0ABT6EZE1</accession>
<dbReference type="RefSeq" id="WP_277866834.1">
    <property type="nucleotide sequence ID" value="NZ_JAKKUT010000002.1"/>
</dbReference>
<keyword evidence="4" id="KW-1185">Reference proteome</keyword>
<dbReference type="InterPro" id="IPR011109">
    <property type="entry name" value="DNA_bind_recombinase_dom"/>
</dbReference>
<feature type="domain" description="Recombinase" evidence="2">
    <location>
        <begin position="139"/>
        <end position="239"/>
    </location>
</feature>
<evidence type="ECO:0000313" key="4">
    <source>
        <dbReference type="Proteomes" id="UP001154265"/>
    </source>
</evidence>
<dbReference type="EMBL" id="JAKKUT010000002">
    <property type="protein sequence ID" value="MDG2990947.1"/>
    <property type="molecule type" value="Genomic_DNA"/>
</dbReference>
<dbReference type="SUPFAM" id="SSF53041">
    <property type="entry name" value="Resolvase-like"/>
    <property type="match status" value="1"/>
</dbReference>
<dbReference type="InterPro" id="IPR036162">
    <property type="entry name" value="Resolvase-like_N_sf"/>
</dbReference>
<dbReference type="PANTHER" id="PTHR30461">
    <property type="entry name" value="DNA-INVERTASE FROM LAMBDOID PROPHAGE"/>
    <property type="match status" value="1"/>
</dbReference>